<dbReference type="InterPro" id="IPR018090">
    <property type="entry name" value="Pyrmidine_PPas_bac/euk"/>
</dbReference>
<dbReference type="PANTHER" id="PTHR10515:SF0">
    <property type="entry name" value="THYMIDINE PHOSPHORYLASE"/>
    <property type="match status" value="1"/>
</dbReference>
<keyword evidence="7 12" id="KW-0328">Glycosyltransferase</keyword>
<dbReference type="Proteomes" id="UP000824124">
    <property type="component" value="Unassembled WGS sequence"/>
</dbReference>
<accession>A0A9D1HL38</accession>
<dbReference type="Gene3D" id="1.20.970.10">
    <property type="entry name" value="Transferase, Pyrimidine Nucleoside Phosphorylase, Chain C"/>
    <property type="match status" value="1"/>
</dbReference>
<dbReference type="SUPFAM" id="SSF47648">
    <property type="entry name" value="Nucleoside phosphorylase/phosphoribosyltransferase N-terminal domain"/>
    <property type="match status" value="1"/>
</dbReference>
<dbReference type="Pfam" id="PF00591">
    <property type="entry name" value="Glycos_transf_3"/>
    <property type="match status" value="1"/>
</dbReference>
<dbReference type="FunFam" id="3.40.1030.10:FF:000003">
    <property type="entry name" value="Pyrimidine-nucleoside phosphorylase"/>
    <property type="match status" value="1"/>
</dbReference>
<dbReference type="PIRSF" id="PIRSF000478">
    <property type="entry name" value="TP_PyNP"/>
    <property type="match status" value="1"/>
</dbReference>
<evidence type="ECO:0000256" key="3">
    <source>
        <dbReference type="ARBA" id="ARBA00006915"/>
    </source>
</evidence>
<keyword evidence="8 12" id="KW-0808">Transferase</keyword>
<dbReference type="NCBIfam" id="TIGR02644">
    <property type="entry name" value="Y_phosphoryl"/>
    <property type="match status" value="1"/>
</dbReference>
<feature type="domain" description="Pyrimidine nucleoside phosphorylase C-terminal" evidence="11">
    <location>
        <begin position="342"/>
        <end position="416"/>
    </location>
</feature>
<evidence type="ECO:0000256" key="10">
    <source>
        <dbReference type="ARBA" id="ARBA00048525"/>
    </source>
</evidence>
<dbReference type="Pfam" id="PF02885">
    <property type="entry name" value="Glycos_trans_3N"/>
    <property type="match status" value="1"/>
</dbReference>
<dbReference type="PANTHER" id="PTHR10515">
    <property type="entry name" value="THYMIDINE PHOSPHORYLASE"/>
    <property type="match status" value="1"/>
</dbReference>
<dbReference type="InterPro" id="IPR000053">
    <property type="entry name" value="Thymidine/pyrmidine_PPase"/>
</dbReference>
<dbReference type="SMART" id="SM00941">
    <property type="entry name" value="PYNP_C"/>
    <property type="match status" value="1"/>
</dbReference>
<evidence type="ECO:0000313" key="13">
    <source>
        <dbReference type="Proteomes" id="UP000824124"/>
    </source>
</evidence>
<evidence type="ECO:0000313" key="12">
    <source>
        <dbReference type="EMBL" id="HIU10301.1"/>
    </source>
</evidence>
<dbReference type="EC" id="2.4.2.2" evidence="5"/>
<dbReference type="GO" id="GO:0005829">
    <property type="term" value="C:cytosol"/>
    <property type="evidence" value="ECO:0007669"/>
    <property type="project" value="TreeGrafter"/>
</dbReference>
<evidence type="ECO:0000259" key="11">
    <source>
        <dbReference type="SMART" id="SM00941"/>
    </source>
</evidence>
<proteinExistence type="inferred from homology"/>
<evidence type="ECO:0000256" key="8">
    <source>
        <dbReference type="ARBA" id="ARBA00022679"/>
    </source>
</evidence>
<sequence length="446" mass="47641">MCDLIAKKRDGGEFGAAEIEFWLRGVLDGSIPDYQTTALLMAIYFRGLSEHETFLLTDAIVRSGDVLDLSHIPGCKADKHSTGGVGDKTTLIAMPLAAVCGLTIVKMSGRSLGKTGGTADKLESVPGFRLTLEPADLQHQAEAERLVLITQSSNLTPADKRLYALRDLTSTVDSLPLIAASVMSKKIAAGADVIVLDVKFGRGAFMPDAANAVKLAELMVELGRQAGRKIAALITSMEAPLGRAVGNALEVWEAAETLRGYGAPDLRLLSLALTGEQLYLAGLAETRRQGFRLAAQALEDGRGLTKFLRFLRAQGGDTAKLEQGGFLLAKTVLVVRAPRGGYLQAVDAARVAGIVQHLGAGRLRVEDKIDHQVGVWFDKQCGDKLTSGEPLAHIYAESEEQAKAAAAALLSACTFSDTLPELPPLIYGVVTTEGFIPWTELQQDYQ</sequence>
<protein>
    <recommendedName>
        <fullName evidence="6">Pyrimidine-nucleoside phosphorylase</fullName>
        <ecNumber evidence="5">2.4.2.2</ecNumber>
    </recommendedName>
</protein>
<evidence type="ECO:0000256" key="1">
    <source>
        <dbReference type="ARBA" id="ARBA00001066"/>
    </source>
</evidence>
<comment type="catalytic activity">
    <reaction evidence="1">
        <text>2'-deoxyuridine + phosphate = 2-deoxy-alpha-D-ribose 1-phosphate + uracil</text>
        <dbReference type="Rhea" id="RHEA:22824"/>
        <dbReference type="ChEBI" id="CHEBI:16450"/>
        <dbReference type="ChEBI" id="CHEBI:17568"/>
        <dbReference type="ChEBI" id="CHEBI:43474"/>
        <dbReference type="ChEBI" id="CHEBI:57259"/>
        <dbReference type="EC" id="2.4.2.2"/>
    </reaction>
</comment>
<dbReference type="Pfam" id="PF07831">
    <property type="entry name" value="PYNP_C"/>
    <property type="match status" value="1"/>
</dbReference>
<dbReference type="InterPro" id="IPR013102">
    <property type="entry name" value="PYNP_C"/>
</dbReference>
<comment type="subunit">
    <text evidence="4">Homodimer.</text>
</comment>
<dbReference type="Gene3D" id="3.90.1170.30">
    <property type="entry name" value="Pyrimidine nucleoside phosphorylase-like, C-terminal domain"/>
    <property type="match status" value="1"/>
</dbReference>
<dbReference type="SUPFAM" id="SSF52418">
    <property type="entry name" value="Nucleoside phosphorylase/phosphoribosyltransferase catalytic domain"/>
    <property type="match status" value="1"/>
</dbReference>
<comment type="caution">
    <text evidence="12">The sequence shown here is derived from an EMBL/GenBank/DDBJ whole genome shotgun (WGS) entry which is preliminary data.</text>
</comment>
<comment type="similarity">
    <text evidence="3">Belongs to the thymidine/pyrimidine-nucleoside phosphorylase family.</text>
</comment>
<dbReference type="AlphaFoldDB" id="A0A9D1HL38"/>
<name>A0A9D1HL38_9FIRM</name>
<comment type="catalytic activity">
    <reaction evidence="9">
        <text>uridine + phosphate = alpha-D-ribose 1-phosphate + uracil</text>
        <dbReference type="Rhea" id="RHEA:24388"/>
        <dbReference type="ChEBI" id="CHEBI:16704"/>
        <dbReference type="ChEBI" id="CHEBI:17568"/>
        <dbReference type="ChEBI" id="CHEBI:43474"/>
        <dbReference type="ChEBI" id="CHEBI:57720"/>
        <dbReference type="EC" id="2.4.2.2"/>
    </reaction>
</comment>
<comment type="catalytic activity">
    <reaction evidence="10">
        <text>thymidine + phosphate = 2-deoxy-alpha-D-ribose 1-phosphate + thymine</text>
        <dbReference type="Rhea" id="RHEA:16037"/>
        <dbReference type="ChEBI" id="CHEBI:17748"/>
        <dbReference type="ChEBI" id="CHEBI:17821"/>
        <dbReference type="ChEBI" id="CHEBI:43474"/>
        <dbReference type="ChEBI" id="CHEBI:57259"/>
        <dbReference type="EC" id="2.4.2.2"/>
    </reaction>
</comment>
<gene>
    <name evidence="12" type="ORF">IAB00_03510</name>
</gene>
<reference evidence="12" key="2">
    <citation type="journal article" date="2021" name="PeerJ">
        <title>Extensive microbial diversity within the chicken gut microbiome revealed by metagenomics and culture.</title>
        <authorList>
            <person name="Gilroy R."/>
            <person name="Ravi A."/>
            <person name="Getino M."/>
            <person name="Pursley I."/>
            <person name="Horton D.L."/>
            <person name="Alikhan N.F."/>
            <person name="Baker D."/>
            <person name="Gharbi K."/>
            <person name="Hall N."/>
            <person name="Watson M."/>
            <person name="Adriaenssens E.M."/>
            <person name="Foster-Nyarko E."/>
            <person name="Jarju S."/>
            <person name="Secka A."/>
            <person name="Antonio M."/>
            <person name="Oren A."/>
            <person name="Chaudhuri R.R."/>
            <person name="La Ragione R."/>
            <person name="Hildebrand F."/>
            <person name="Pallen M.J."/>
        </authorList>
    </citation>
    <scope>NUCLEOTIDE SEQUENCE</scope>
    <source>
        <strain evidence="12">2830</strain>
    </source>
</reference>
<dbReference type="InterPro" id="IPR000312">
    <property type="entry name" value="Glycosyl_Trfase_fam3"/>
</dbReference>
<evidence type="ECO:0000256" key="7">
    <source>
        <dbReference type="ARBA" id="ARBA00022676"/>
    </source>
</evidence>
<dbReference type="GO" id="GO:0009032">
    <property type="term" value="F:thymidine phosphorylase activity"/>
    <property type="evidence" value="ECO:0007669"/>
    <property type="project" value="TreeGrafter"/>
</dbReference>
<organism evidence="12 13">
    <name type="scientific">Candidatus Avidehalobacter gallistercoris</name>
    <dbReference type="NCBI Taxonomy" id="2840694"/>
    <lineage>
        <taxon>Bacteria</taxon>
        <taxon>Bacillati</taxon>
        <taxon>Bacillota</taxon>
        <taxon>Clostridia</taxon>
        <taxon>Eubacteriales</taxon>
        <taxon>Peptococcaceae</taxon>
        <taxon>Peptococcaceae incertae sedis</taxon>
        <taxon>Candidatus Avidehalobacter</taxon>
    </lineage>
</organism>
<dbReference type="InterPro" id="IPR035902">
    <property type="entry name" value="Nuc_phospho_transferase"/>
</dbReference>
<comment type="function">
    <text evidence="2">Catalyzes phosphorolysis of the pyrimidine nucleosides uridine, thymidine and 2'-deoxyuridine with the formation of the corresponding pyrimidine base and ribose-1-phosphate.</text>
</comment>
<evidence type="ECO:0000256" key="2">
    <source>
        <dbReference type="ARBA" id="ARBA00003877"/>
    </source>
</evidence>
<evidence type="ECO:0000256" key="4">
    <source>
        <dbReference type="ARBA" id="ARBA00011738"/>
    </source>
</evidence>
<dbReference type="GO" id="GO:0006213">
    <property type="term" value="P:pyrimidine nucleoside metabolic process"/>
    <property type="evidence" value="ECO:0007669"/>
    <property type="project" value="InterPro"/>
</dbReference>
<dbReference type="InterPro" id="IPR017459">
    <property type="entry name" value="Glycosyl_Trfase_fam3_N_dom"/>
</dbReference>
<dbReference type="GO" id="GO:0006206">
    <property type="term" value="P:pyrimidine nucleobase metabolic process"/>
    <property type="evidence" value="ECO:0007669"/>
    <property type="project" value="InterPro"/>
</dbReference>
<dbReference type="GO" id="GO:0004645">
    <property type="term" value="F:1,4-alpha-oligoglucan phosphorylase activity"/>
    <property type="evidence" value="ECO:0007669"/>
    <property type="project" value="InterPro"/>
</dbReference>
<dbReference type="Gene3D" id="3.40.1030.10">
    <property type="entry name" value="Nucleoside phosphorylase/phosphoribosyltransferase catalytic domain"/>
    <property type="match status" value="1"/>
</dbReference>
<evidence type="ECO:0000256" key="9">
    <source>
        <dbReference type="ARBA" id="ARBA00048453"/>
    </source>
</evidence>
<evidence type="ECO:0000256" key="6">
    <source>
        <dbReference type="ARBA" id="ARBA00014680"/>
    </source>
</evidence>
<dbReference type="InterPro" id="IPR036320">
    <property type="entry name" value="Glycosyl_Trfase_fam3_N_dom_sf"/>
</dbReference>
<dbReference type="NCBIfam" id="NF004490">
    <property type="entry name" value="PRK05820.1"/>
    <property type="match status" value="1"/>
</dbReference>
<evidence type="ECO:0000256" key="5">
    <source>
        <dbReference type="ARBA" id="ARBA00011889"/>
    </source>
</evidence>
<dbReference type="EMBL" id="DVMH01000020">
    <property type="protein sequence ID" value="HIU10301.1"/>
    <property type="molecule type" value="Genomic_DNA"/>
</dbReference>
<dbReference type="SUPFAM" id="SSF54680">
    <property type="entry name" value="Pyrimidine nucleoside phosphorylase C-terminal domain"/>
    <property type="match status" value="1"/>
</dbReference>
<reference evidence="12" key="1">
    <citation type="submission" date="2020-10" db="EMBL/GenBank/DDBJ databases">
        <authorList>
            <person name="Gilroy R."/>
        </authorList>
    </citation>
    <scope>NUCLEOTIDE SEQUENCE</scope>
    <source>
        <strain evidence="12">2830</strain>
    </source>
</reference>
<dbReference type="InterPro" id="IPR036566">
    <property type="entry name" value="PYNP-like_C_sf"/>
</dbReference>